<dbReference type="SUPFAM" id="SSF52833">
    <property type="entry name" value="Thioredoxin-like"/>
    <property type="match status" value="1"/>
</dbReference>
<keyword evidence="8" id="KW-1185">Reference proteome</keyword>
<evidence type="ECO:0000259" key="6">
    <source>
        <dbReference type="PROSITE" id="PS51352"/>
    </source>
</evidence>
<dbReference type="InterPro" id="IPR025380">
    <property type="entry name" value="DUF4369"/>
</dbReference>
<evidence type="ECO:0000256" key="2">
    <source>
        <dbReference type="ARBA" id="ARBA00022748"/>
    </source>
</evidence>
<reference evidence="7 8" key="1">
    <citation type="submission" date="2024-12" db="EMBL/GenBank/DDBJ databases">
        <authorList>
            <person name="Hu S."/>
        </authorList>
    </citation>
    <scope>NUCLEOTIDE SEQUENCE [LARGE SCALE GENOMIC DNA]</scope>
    <source>
        <strain evidence="7 8">P-25</strain>
    </source>
</reference>
<dbReference type="Pfam" id="PF14289">
    <property type="entry name" value="DUF4369"/>
    <property type="match status" value="1"/>
</dbReference>
<evidence type="ECO:0000256" key="3">
    <source>
        <dbReference type="ARBA" id="ARBA00023157"/>
    </source>
</evidence>
<dbReference type="PROSITE" id="PS00194">
    <property type="entry name" value="THIOREDOXIN_1"/>
    <property type="match status" value="1"/>
</dbReference>
<keyword evidence="5" id="KW-0732">Signal</keyword>
<dbReference type="InterPro" id="IPR050553">
    <property type="entry name" value="Thioredoxin_ResA/DsbE_sf"/>
</dbReference>
<evidence type="ECO:0000256" key="5">
    <source>
        <dbReference type="SAM" id="SignalP"/>
    </source>
</evidence>
<dbReference type="PANTHER" id="PTHR42852">
    <property type="entry name" value="THIOL:DISULFIDE INTERCHANGE PROTEIN DSBE"/>
    <property type="match status" value="1"/>
</dbReference>
<organism evidence="7 8">
    <name type="scientific">Pedobacter helvus</name>
    <dbReference type="NCBI Taxonomy" id="2563444"/>
    <lineage>
        <taxon>Bacteria</taxon>
        <taxon>Pseudomonadati</taxon>
        <taxon>Bacteroidota</taxon>
        <taxon>Sphingobacteriia</taxon>
        <taxon>Sphingobacteriales</taxon>
        <taxon>Sphingobacteriaceae</taxon>
        <taxon>Pedobacter</taxon>
    </lineage>
</organism>
<feature type="domain" description="Thioredoxin" evidence="6">
    <location>
        <begin position="218"/>
        <end position="359"/>
    </location>
</feature>
<sequence length="359" mass="40503">MKFIKYLSSVAICICTLNIATAQQPFVVKAKITKPAFEKSMALMSYVDGKFKYDTTRFSNGQIELRGNLTRPVKTSLFINYSKEEQAKTKKTGESRTFYIDGGTTTIIGEDLLTAQITGGAEQEKFAELQKKLNEIGWTEQSKDDALIAKRDQLYLEFMRKNPNSQVSFDLMKGMSTPNFFSSRAKEIEKIFLLFPQDWQASEDGKKVAKLIDGAKRLGIGKQAIDFTMNDVAGKPVKLSDFRGKYVLLDFWASWCLPCRAENPAVVKAYEKFKDHNFTVLGVSLDKESAKKEWIAAIEKDGLPWTQVSDLKGWENAAARTYDVQSIPVNYLIDPQGKIVGVGLRGENLMKELEKLFEN</sequence>
<feature type="signal peptide" evidence="5">
    <location>
        <begin position="1"/>
        <end position="22"/>
    </location>
</feature>
<gene>
    <name evidence="7" type="ORF">E5L68_007415</name>
</gene>
<keyword evidence="3" id="KW-1015">Disulfide bond</keyword>
<proteinExistence type="predicted"/>
<dbReference type="PANTHER" id="PTHR42852:SF6">
    <property type="entry name" value="THIOL:DISULFIDE INTERCHANGE PROTEIN DSBE"/>
    <property type="match status" value="1"/>
</dbReference>
<evidence type="ECO:0000313" key="7">
    <source>
        <dbReference type="EMBL" id="MFN0291216.1"/>
    </source>
</evidence>
<comment type="caution">
    <text evidence="7">The sequence shown here is derived from an EMBL/GenBank/DDBJ whole genome shotgun (WGS) entry which is preliminary data.</text>
</comment>
<dbReference type="CDD" id="cd02966">
    <property type="entry name" value="TlpA_like_family"/>
    <property type="match status" value="1"/>
</dbReference>
<dbReference type="Proteomes" id="UP001517367">
    <property type="component" value="Unassembled WGS sequence"/>
</dbReference>
<evidence type="ECO:0000256" key="1">
    <source>
        <dbReference type="ARBA" id="ARBA00004196"/>
    </source>
</evidence>
<protein>
    <submittedName>
        <fullName evidence="7">Redoxin domain-containing protein</fullName>
    </submittedName>
</protein>
<dbReference type="RefSeq" id="WP_138730425.1">
    <property type="nucleotide sequence ID" value="NZ_SRMP02000010.1"/>
</dbReference>
<keyword evidence="4" id="KW-0676">Redox-active center</keyword>
<dbReference type="InterPro" id="IPR013766">
    <property type="entry name" value="Thioredoxin_domain"/>
</dbReference>
<accession>A0ABW9JGU7</accession>
<keyword evidence="2" id="KW-0201">Cytochrome c-type biogenesis</keyword>
<dbReference type="Gene3D" id="3.40.30.10">
    <property type="entry name" value="Glutaredoxin"/>
    <property type="match status" value="1"/>
</dbReference>
<name>A0ABW9JGU7_9SPHI</name>
<dbReference type="InterPro" id="IPR017937">
    <property type="entry name" value="Thioredoxin_CS"/>
</dbReference>
<evidence type="ECO:0000256" key="4">
    <source>
        <dbReference type="ARBA" id="ARBA00023284"/>
    </source>
</evidence>
<comment type="subcellular location">
    <subcellularLocation>
        <location evidence="1">Cell envelope</location>
    </subcellularLocation>
</comment>
<feature type="chain" id="PRO_5045892357" evidence="5">
    <location>
        <begin position="23"/>
        <end position="359"/>
    </location>
</feature>
<dbReference type="EMBL" id="SRMP02000010">
    <property type="protein sequence ID" value="MFN0291216.1"/>
    <property type="molecule type" value="Genomic_DNA"/>
</dbReference>
<dbReference type="InterPro" id="IPR000866">
    <property type="entry name" value="AhpC/TSA"/>
</dbReference>
<dbReference type="Pfam" id="PF00578">
    <property type="entry name" value="AhpC-TSA"/>
    <property type="match status" value="1"/>
</dbReference>
<evidence type="ECO:0000313" key="8">
    <source>
        <dbReference type="Proteomes" id="UP001517367"/>
    </source>
</evidence>
<dbReference type="InterPro" id="IPR036249">
    <property type="entry name" value="Thioredoxin-like_sf"/>
</dbReference>
<dbReference type="PROSITE" id="PS51352">
    <property type="entry name" value="THIOREDOXIN_2"/>
    <property type="match status" value="1"/>
</dbReference>